<keyword evidence="4 6" id="KW-1133">Transmembrane helix</keyword>
<reference evidence="7 8" key="1">
    <citation type="submission" date="2018-08" db="EMBL/GenBank/DDBJ databases">
        <title>A genome reference for cultivated species of the human gut microbiota.</title>
        <authorList>
            <person name="Zou Y."/>
            <person name="Xue W."/>
            <person name="Luo G."/>
        </authorList>
    </citation>
    <scope>NUCLEOTIDE SEQUENCE [LARGE SCALE GENOMIC DNA]</scope>
    <source>
        <strain evidence="7 8">AF10-31</strain>
    </source>
</reference>
<feature type="transmembrane region" description="Helical" evidence="6">
    <location>
        <begin position="40"/>
        <end position="58"/>
    </location>
</feature>
<comment type="subcellular location">
    <subcellularLocation>
        <location evidence="1">Cell membrane</location>
        <topology evidence="1">Multi-pass membrane protein</topology>
    </subcellularLocation>
</comment>
<dbReference type="PANTHER" id="PTHR30250:SF11">
    <property type="entry name" value="O-ANTIGEN TRANSPORTER-RELATED"/>
    <property type="match status" value="1"/>
</dbReference>
<feature type="transmembrane region" description="Helical" evidence="6">
    <location>
        <begin position="204"/>
        <end position="222"/>
    </location>
</feature>
<dbReference type="PANTHER" id="PTHR30250">
    <property type="entry name" value="PST FAMILY PREDICTED COLANIC ACID TRANSPORTER"/>
    <property type="match status" value="1"/>
</dbReference>
<evidence type="ECO:0000313" key="8">
    <source>
        <dbReference type="Proteomes" id="UP000284651"/>
    </source>
</evidence>
<dbReference type="AlphaFoldDB" id="A0A413CY19"/>
<evidence type="ECO:0000256" key="3">
    <source>
        <dbReference type="ARBA" id="ARBA00022692"/>
    </source>
</evidence>
<dbReference type="InterPro" id="IPR050833">
    <property type="entry name" value="Poly_Biosynth_Transport"/>
</dbReference>
<accession>A0A413CY19</accession>
<feature type="transmembrane region" description="Helical" evidence="6">
    <location>
        <begin position="280"/>
        <end position="303"/>
    </location>
</feature>
<feature type="transmembrane region" description="Helical" evidence="6">
    <location>
        <begin position="78"/>
        <end position="98"/>
    </location>
</feature>
<protein>
    <submittedName>
        <fullName evidence="7">Lipopolysaccharide biosynthesis protein</fullName>
    </submittedName>
</protein>
<name>A0A413CY19_9FIRM</name>
<gene>
    <name evidence="7" type="ORF">DWV56_02270</name>
</gene>
<comment type="caution">
    <text evidence="7">The sequence shown here is derived from an EMBL/GenBank/DDBJ whole genome shotgun (WGS) entry which is preliminary data.</text>
</comment>
<keyword evidence="2" id="KW-1003">Cell membrane</keyword>
<feature type="transmembrane region" description="Helical" evidence="6">
    <location>
        <begin position="12"/>
        <end position="33"/>
    </location>
</feature>
<dbReference type="GO" id="GO:0005886">
    <property type="term" value="C:plasma membrane"/>
    <property type="evidence" value="ECO:0007669"/>
    <property type="project" value="UniProtKB-SubCell"/>
</dbReference>
<feature type="transmembrane region" description="Helical" evidence="6">
    <location>
        <begin position="237"/>
        <end position="259"/>
    </location>
</feature>
<feature type="transmembrane region" description="Helical" evidence="6">
    <location>
        <begin position="323"/>
        <end position="346"/>
    </location>
</feature>
<evidence type="ECO:0000256" key="2">
    <source>
        <dbReference type="ARBA" id="ARBA00022475"/>
    </source>
</evidence>
<evidence type="ECO:0000256" key="1">
    <source>
        <dbReference type="ARBA" id="ARBA00004651"/>
    </source>
</evidence>
<evidence type="ECO:0000313" key="7">
    <source>
        <dbReference type="EMBL" id="RGW76395.1"/>
    </source>
</evidence>
<sequence>MGNNTKKNVIWNMIGTTANAFNSLFFMIIVTRINGLKDSGIFTLAFSLACLFCFIGNYEGRVFQVTDVKQDFSNKEYIVHRISSCILMMVTVLIYCLIMKYDAYKMSVTFALCFMKCCEVFSDVFYGVLQKNDNLELVGKSLFFKSIASILVFVVLDMVTKNLLLSCVGLDLIWLVVLFLYDIPKTKNLIQKEEKISLTNIIKLYKDGFFSFSILFLAVYLVNAQKYALDGIVAESLQAIFGIVLMPATIISLACQYLLQPILNTIANLYALGQKKEFNILIFKSALLVLVFGLVCIIGAYLLGIPVLNILYGVNISDYKLCLILIILGAIFYSLSTLVSAALTTIRHTFVQFIVYSVTSLFALFVSKLFIINFSLIGASLAYLLCMFIQFLLYLLIYVYIMRKQDFKEV</sequence>
<evidence type="ECO:0000256" key="6">
    <source>
        <dbReference type="SAM" id="Phobius"/>
    </source>
</evidence>
<evidence type="ECO:0000256" key="5">
    <source>
        <dbReference type="ARBA" id="ARBA00023136"/>
    </source>
</evidence>
<dbReference type="EMBL" id="QSAT01000004">
    <property type="protein sequence ID" value="RGW76395.1"/>
    <property type="molecule type" value="Genomic_DNA"/>
</dbReference>
<dbReference type="Proteomes" id="UP000284651">
    <property type="component" value="Unassembled WGS sequence"/>
</dbReference>
<proteinExistence type="predicted"/>
<feature type="transmembrane region" description="Helical" evidence="6">
    <location>
        <begin position="353"/>
        <end position="375"/>
    </location>
</feature>
<feature type="transmembrane region" description="Helical" evidence="6">
    <location>
        <begin position="381"/>
        <end position="401"/>
    </location>
</feature>
<dbReference type="RefSeq" id="WP_118356752.1">
    <property type="nucleotide sequence ID" value="NZ_QSAT01000004.1"/>
</dbReference>
<keyword evidence="3 6" id="KW-0812">Transmembrane</keyword>
<keyword evidence="5 6" id="KW-0472">Membrane</keyword>
<evidence type="ECO:0000256" key="4">
    <source>
        <dbReference type="ARBA" id="ARBA00022989"/>
    </source>
</evidence>
<organism evidence="7 8">
    <name type="scientific">Holdemanella biformis</name>
    <dbReference type="NCBI Taxonomy" id="1735"/>
    <lineage>
        <taxon>Bacteria</taxon>
        <taxon>Bacillati</taxon>
        <taxon>Bacillota</taxon>
        <taxon>Erysipelotrichia</taxon>
        <taxon>Erysipelotrichales</taxon>
        <taxon>Erysipelotrichaceae</taxon>
        <taxon>Holdemanella</taxon>
    </lineage>
</organism>
<feature type="transmembrane region" description="Helical" evidence="6">
    <location>
        <begin position="162"/>
        <end position="183"/>
    </location>
</feature>